<dbReference type="PROSITE" id="PS50005">
    <property type="entry name" value="TPR"/>
    <property type="match status" value="1"/>
</dbReference>
<keyword evidence="4" id="KW-1185">Reference proteome</keyword>
<keyword evidence="1" id="KW-0677">Repeat</keyword>
<dbReference type="SMART" id="SM00028">
    <property type="entry name" value="TPR"/>
    <property type="match status" value="5"/>
</dbReference>
<dbReference type="Gene3D" id="1.25.40.10">
    <property type="entry name" value="Tetratricopeptide repeat domain"/>
    <property type="match status" value="2"/>
</dbReference>
<name>A0A9R0JQ94_SPIOL</name>
<gene>
    <name evidence="5" type="primary">LOC110783137</name>
</gene>
<dbReference type="Pfam" id="PF13424">
    <property type="entry name" value="TPR_12"/>
    <property type="match status" value="2"/>
</dbReference>
<dbReference type="Proteomes" id="UP000813463">
    <property type="component" value="Chromosome 3"/>
</dbReference>
<evidence type="ECO:0000313" key="4">
    <source>
        <dbReference type="Proteomes" id="UP000813463"/>
    </source>
</evidence>
<dbReference type="GeneID" id="110783137"/>
<evidence type="ECO:0000256" key="1">
    <source>
        <dbReference type="ARBA" id="ARBA00022737"/>
    </source>
</evidence>
<dbReference type="GO" id="GO:0009658">
    <property type="term" value="P:chloroplast organization"/>
    <property type="evidence" value="ECO:0000318"/>
    <property type="project" value="GO_Central"/>
</dbReference>
<dbReference type="RefSeq" id="XP_021843131.1">
    <property type="nucleotide sequence ID" value="XM_021987439.2"/>
</dbReference>
<dbReference type="PANTHER" id="PTHR45641">
    <property type="entry name" value="TETRATRICOPEPTIDE REPEAT PROTEIN (AFU_ORTHOLOGUE AFUA_6G03870)"/>
    <property type="match status" value="1"/>
</dbReference>
<dbReference type="PANTHER" id="PTHR45641:SF19">
    <property type="entry name" value="NEPHROCYSTIN-3"/>
    <property type="match status" value="1"/>
</dbReference>
<dbReference type="KEGG" id="soe:110783137"/>
<feature type="repeat" description="TPR" evidence="3">
    <location>
        <begin position="200"/>
        <end position="233"/>
    </location>
</feature>
<organism evidence="4 5">
    <name type="scientific">Spinacia oleracea</name>
    <name type="common">Spinach</name>
    <dbReference type="NCBI Taxonomy" id="3562"/>
    <lineage>
        <taxon>Eukaryota</taxon>
        <taxon>Viridiplantae</taxon>
        <taxon>Streptophyta</taxon>
        <taxon>Embryophyta</taxon>
        <taxon>Tracheophyta</taxon>
        <taxon>Spermatophyta</taxon>
        <taxon>Magnoliopsida</taxon>
        <taxon>eudicotyledons</taxon>
        <taxon>Gunneridae</taxon>
        <taxon>Pentapetalae</taxon>
        <taxon>Caryophyllales</taxon>
        <taxon>Chenopodiaceae</taxon>
        <taxon>Chenopodioideae</taxon>
        <taxon>Anserineae</taxon>
        <taxon>Spinacia</taxon>
    </lineage>
</organism>
<evidence type="ECO:0000313" key="5">
    <source>
        <dbReference type="RefSeq" id="XP_021843131.1"/>
    </source>
</evidence>
<dbReference type="Pfam" id="PF13374">
    <property type="entry name" value="TPR_10"/>
    <property type="match status" value="1"/>
</dbReference>
<sequence length="578" mass="64702">MAAALIPSSSYTRRMNYVCFHPNLKCVACFPVHFEHPKREVKLYAVPRLTVVSLHSSKVCCEIGSPRMYSGIESGNGRGSIVPHFQRHVSYKRSDTMLDSSSHSLNTANDFEKHLQELFDEVKTLISTGKRSDAADLLQANYQAVEEQLDAGFSGVEEAAILDIIALGYIALGDSKMVESLLDMMSKIVDNLNDDEMLLDSVLIHMGSMYSSLGKSEKSMLVYHRALKILENLHGSQSIFLVTPLLGMAKHLGSAGRAAEAVEIYQTVITIVESSHGVGSIDLVLPLSGLGNLLLSQEKPNEAEIPFTRILNLYSRLHGETDGRAGMALCSLAHVKCAQGNADEAIQLYRKALQVIRDSKYIALDDNMMEKMRLDLAELLHIVGRGNEGRELLEESLVITEKFKGKDHPSLATQFINLATSYSFSKNYVEAERLLRISLRVMMKSAGPDDPSITFPMLHLAVTLFNLKRDKEAERLAVEVLRIREKAFGEESLPVGEALDCLVSIQTRSGEDDGELLELLKRVLRIQEKEFGFESEEVMTTLKKILFYLDKLGKKQEKFPVQRRLSVLRNKYRNKVQY</sequence>
<dbReference type="InterPro" id="IPR019734">
    <property type="entry name" value="TPR_rpt"/>
</dbReference>
<keyword evidence="2 3" id="KW-0802">TPR repeat</keyword>
<dbReference type="InterPro" id="IPR011990">
    <property type="entry name" value="TPR-like_helical_dom_sf"/>
</dbReference>
<dbReference type="OrthoDB" id="771227at2759"/>
<protein>
    <submittedName>
        <fullName evidence="5">Uncharacterized protein isoform X1</fullName>
    </submittedName>
</protein>
<reference evidence="5" key="2">
    <citation type="submission" date="2025-08" db="UniProtKB">
        <authorList>
            <consortium name="RefSeq"/>
        </authorList>
    </citation>
    <scope>IDENTIFICATION</scope>
    <source>
        <tissue evidence="5">Leaf</tissue>
    </source>
</reference>
<accession>A0A9R0JQ94</accession>
<proteinExistence type="predicted"/>
<dbReference type="GO" id="GO:0009507">
    <property type="term" value="C:chloroplast"/>
    <property type="evidence" value="ECO:0000318"/>
    <property type="project" value="GO_Central"/>
</dbReference>
<dbReference type="AlphaFoldDB" id="A0A9R0JQ94"/>
<reference evidence="4" key="1">
    <citation type="journal article" date="2021" name="Nat. Commun.">
        <title>Genomic analyses provide insights into spinach domestication and the genetic basis of agronomic traits.</title>
        <authorList>
            <person name="Cai X."/>
            <person name="Sun X."/>
            <person name="Xu C."/>
            <person name="Sun H."/>
            <person name="Wang X."/>
            <person name="Ge C."/>
            <person name="Zhang Z."/>
            <person name="Wang Q."/>
            <person name="Fei Z."/>
            <person name="Jiao C."/>
            <person name="Wang Q."/>
        </authorList>
    </citation>
    <scope>NUCLEOTIDE SEQUENCE [LARGE SCALE GENOMIC DNA]</scope>
    <source>
        <strain evidence="4">cv. Varoflay</strain>
    </source>
</reference>
<evidence type="ECO:0000256" key="3">
    <source>
        <dbReference type="PROSITE-ProRule" id="PRU00339"/>
    </source>
</evidence>
<evidence type="ECO:0000256" key="2">
    <source>
        <dbReference type="ARBA" id="ARBA00022803"/>
    </source>
</evidence>
<dbReference type="SUPFAM" id="SSF48452">
    <property type="entry name" value="TPR-like"/>
    <property type="match status" value="1"/>
</dbReference>